<accession>A0AA38L9D3</accession>
<evidence type="ECO:0000313" key="1">
    <source>
        <dbReference type="EMBL" id="KAH9316729.1"/>
    </source>
</evidence>
<evidence type="ECO:0000313" key="2">
    <source>
        <dbReference type="Proteomes" id="UP000824469"/>
    </source>
</evidence>
<feature type="non-terminal residue" evidence="1">
    <location>
        <position position="74"/>
    </location>
</feature>
<reference evidence="1 2" key="1">
    <citation type="journal article" date="2021" name="Nat. Plants">
        <title>The Taxus genome provides insights into paclitaxel biosynthesis.</title>
        <authorList>
            <person name="Xiong X."/>
            <person name="Gou J."/>
            <person name="Liao Q."/>
            <person name="Li Y."/>
            <person name="Zhou Q."/>
            <person name="Bi G."/>
            <person name="Li C."/>
            <person name="Du R."/>
            <person name="Wang X."/>
            <person name="Sun T."/>
            <person name="Guo L."/>
            <person name="Liang H."/>
            <person name="Lu P."/>
            <person name="Wu Y."/>
            <person name="Zhang Z."/>
            <person name="Ro D.K."/>
            <person name="Shang Y."/>
            <person name="Huang S."/>
            <person name="Yan J."/>
        </authorList>
    </citation>
    <scope>NUCLEOTIDE SEQUENCE [LARGE SCALE GENOMIC DNA]</scope>
    <source>
        <strain evidence="1">Ta-2019</strain>
    </source>
</reference>
<keyword evidence="2" id="KW-1185">Reference proteome</keyword>
<proteinExistence type="predicted"/>
<gene>
    <name evidence="1" type="ORF">KI387_025356</name>
</gene>
<name>A0AA38L9D3_TAXCH</name>
<feature type="non-terminal residue" evidence="1">
    <location>
        <position position="1"/>
    </location>
</feature>
<dbReference type="Proteomes" id="UP000824469">
    <property type="component" value="Unassembled WGS sequence"/>
</dbReference>
<organism evidence="1 2">
    <name type="scientific">Taxus chinensis</name>
    <name type="common">Chinese yew</name>
    <name type="synonym">Taxus wallichiana var. chinensis</name>
    <dbReference type="NCBI Taxonomy" id="29808"/>
    <lineage>
        <taxon>Eukaryota</taxon>
        <taxon>Viridiplantae</taxon>
        <taxon>Streptophyta</taxon>
        <taxon>Embryophyta</taxon>
        <taxon>Tracheophyta</taxon>
        <taxon>Spermatophyta</taxon>
        <taxon>Pinopsida</taxon>
        <taxon>Pinidae</taxon>
        <taxon>Conifers II</taxon>
        <taxon>Cupressales</taxon>
        <taxon>Taxaceae</taxon>
        <taxon>Taxus</taxon>
    </lineage>
</organism>
<protein>
    <submittedName>
        <fullName evidence="1">Uncharacterized protein</fullName>
    </submittedName>
</protein>
<dbReference type="AlphaFoldDB" id="A0AA38L9D3"/>
<sequence length="74" mass="8515">IKNHAKMVKIKVEHLQRILDHWGSALCDVSRVPLNVPPHRRWPPPHHRSPHFPLYLMAADEGELVAARGVFLLD</sequence>
<dbReference type="EMBL" id="JAHRHJ020000005">
    <property type="protein sequence ID" value="KAH9316729.1"/>
    <property type="molecule type" value="Genomic_DNA"/>
</dbReference>
<comment type="caution">
    <text evidence="1">The sequence shown here is derived from an EMBL/GenBank/DDBJ whole genome shotgun (WGS) entry which is preliminary data.</text>
</comment>